<keyword evidence="2 7" id="KW-0699">rRNA-binding</keyword>
<evidence type="ECO:0000256" key="1">
    <source>
        <dbReference type="ARBA" id="ARBA00009451"/>
    </source>
</evidence>
<dbReference type="PANTHER" id="PTHR13501:SF8">
    <property type="entry name" value="LARGE RIBOSOMAL SUBUNIT PROTEIN UL22M"/>
    <property type="match status" value="1"/>
</dbReference>
<comment type="function">
    <text evidence="7">The globular domain of the protein is located near the polypeptide exit tunnel on the outside of the subunit, while an extended beta-hairpin is found that lines the wall of the exit tunnel in the center of the 70S ribosome.</text>
</comment>
<reference evidence="11" key="1">
    <citation type="journal article" date="2020" name="mSystems">
        <title>Genome- and Community-Level Interaction Insights into Carbon Utilization and Element Cycling Functions of Hydrothermarchaeota in Hydrothermal Sediment.</title>
        <authorList>
            <person name="Zhou Z."/>
            <person name="Liu Y."/>
            <person name="Xu W."/>
            <person name="Pan J."/>
            <person name="Luo Z.H."/>
            <person name="Li M."/>
        </authorList>
    </citation>
    <scope>NUCLEOTIDE SEQUENCE [LARGE SCALE GENOMIC DNA]</scope>
    <source>
        <strain evidence="11">SpSt-488</strain>
    </source>
</reference>
<organism evidence="11">
    <name type="scientific">candidate division WOR-3 bacterium</name>
    <dbReference type="NCBI Taxonomy" id="2052148"/>
    <lineage>
        <taxon>Bacteria</taxon>
        <taxon>Bacteria division WOR-3</taxon>
    </lineage>
</organism>
<evidence type="ECO:0000256" key="4">
    <source>
        <dbReference type="ARBA" id="ARBA00022980"/>
    </source>
</evidence>
<dbReference type="InterPro" id="IPR005727">
    <property type="entry name" value="Ribosomal_uL22_bac/chlpt-type"/>
</dbReference>
<dbReference type="InterPro" id="IPR001063">
    <property type="entry name" value="Ribosomal_uL22"/>
</dbReference>
<evidence type="ECO:0000256" key="2">
    <source>
        <dbReference type="ARBA" id="ARBA00022730"/>
    </source>
</evidence>
<sequence>MIVEGVAESRFQRGSARKIGRIGDLVRGKQADKALALLAFLAKPTKAVMMKTLRSAVANAIAKAGKAKLKEEDLVVSEVRVDTGPMMKRMRPGPRGSGSIYVRRLCHVRVKVVARKDVKV</sequence>
<dbReference type="PANTHER" id="PTHR13501">
    <property type="entry name" value="CHLOROPLAST 50S RIBOSOMAL PROTEIN L22-RELATED"/>
    <property type="match status" value="1"/>
</dbReference>
<keyword evidence="5 7" id="KW-0687">Ribonucleoprotein</keyword>
<proteinExistence type="inferred from homology"/>
<dbReference type="SUPFAM" id="SSF54843">
    <property type="entry name" value="Ribosomal protein L22"/>
    <property type="match status" value="1"/>
</dbReference>
<evidence type="ECO:0000256" key="7">
    <source>
        <dbReference type="HAMAP-Rule" id="MF_01331"/>
    </source>
</evidence>
<evidence type="ECO:0000256" key="5">
    <source>
        <dbReference type="ARBA" id="ARBA00023274"/>
    </source>
</evidence>
<evidence type="ECO:0000256" key="6">
    <source>
        <dbReference type="ARBA" id="ARBA00035207"/>
    </source>
</evidence>
<evidence type="ECO:0000256" key="8">
    <source>
        <dbReference type="RuleBase" id="RU004005"/>
    </source>
</evidence>
<dbReference type="NCBIfam" id="TIGR01044">
    <property type="entry name" value="rplV_bact"/>
    <property type="match status" value="1"/>
</dbReference>
<protein>
    <recommendedName>
        <fullName evidence="6 7">Large ribosomal subunit protein uL22</fullName>
    </recommendedName>
</protein>
<evidence type="ECO:0000256" key="10">
    <source>
        <dbReference type="RuleBase" id="RU004008"/>
    </source>
</evidence>
<dbReference type="GO" id="GO:0022625">
    <property type="term" value="C:cytosolic large ribosomal subunit"/>
    <property type="evidence" value="ECO:0007669"/>
    <property type="project" value="TreeGrafter"/>
</dbReference>
<dbReference type="InterPro" id="IPR047867">
    <property type="entry name" value="Ribosomal_uL22_bac/org-type"/>
</dbReference>
<evidence type="ECO:0000313" key="11">
    <source>
        <dbReference type="EMBL" id="HGK28634.1"/>
    </source>
</evidence>
<comment type="function">
    <text evidence="7 10">This protein binds specifically to 23S rRNA; its binding is stimulated by other ribosomal proteins, e.g., L4, L17, and L20. It is important during the early stages of 50S assembly. It makes multiple contacts with different domains of the 23S rRNA in the assembled 50S subunit and ribosome.</text>
</comment>
<comment type="subunit">
    <text evidence="7 9">Part of the 50S ribosomal subunit.</text>
</comment>
<dbReference type="GO" id="GO:0019843">
    <property type="term" value="F:rRNA binding"/>
    <property type="evidence" value="ECO:0007669"/>
    <property type="project" value="UniProtKB-UniRule"/>
</dbReference>
<dbReference type="Gene3D" id="3.90.470.10">
    <property type="entry name" value="Ribosomal protein L22/L17"/>
    <property type="match status" value="1"/>
</dbReference>
<gene>
    <name evidence="7" type="primary">rplV</name>
    <name evidence="11" type="ORF">ENS41_06725</name>
</gene>
<keyword evidence="4 7" id="KW-0689">Ribosomal protein</keyword>
<dbReference type="EMBL" id="DSUT01000143">
    <property type="protein sequence ID" value="HGK28634.1"/>
    <property type="molecule type" value="Genomic_DNA"/>
</dbReference>
<comment type="similarity">
    <text evidence="1 7 8">Belongs to the universal ribosomal protein uL22 family.</text>
</comment>
<dbReference type="Pfam" id="PF00237">
    <property type="entry name" value="Ribosomal_L22"/>
    <property type="match status" value="1"/>
</dbReference>
<evidence type="ECO:0000256" key="9">
    <source>
        <dbReference type="RuleBase" id="RU004006"/>
    </source>
</evidence>
<dbReference type="AlphaFoldDB" id="A0A7C4GAL3"/>
<accession>A0A7C4GAL3</accession>
<evidence type="ECO:0000256" key="3">
    <source>
        <dbReference type="ARBA" id="ARBA00022884"/>
    </source>
</evidence>
<dbReference type="GO" id="GO:0003735">
    <property type="term" value="F:structural constituent of ribosome"/>
    <property type="evidence" value="ECO:0007669"/>
    <property type="project" value="InterPro"/>
</dbReference>
<dbReference type="InterPro" id="IPR036394">
    <property type="entry name" value="Ribosomal_uL22_sf"/>
</dbReference>
<dbReference type="GO" id="GO:0006412">
    <property type="term" value="P:translation"/>
    <property type="evidence" value="ECO:0007669"/>
    <property type="project" value="UniProtKB-UniRule"/>
</dbReference>
<comment type="caution">
    <text evidence="11">The sequence shown here is derived from an EMBL/GenBank/DDBJ whole genome shotgun (WGS) entry which is preliminary data.</text>
</comment>
<name>A0A7C4GAL3_UNCW3</name>
<dbReference type="HAMAP" id="MF_01331_B">
    <property type="entry name" value="Ribosomal_uL22_B"/>
    <property type="match status" value="1"/>
</dbReference>
<keyword evidence="3 7" id="KW-0694">RNA-binding</keyword>